<evidence type="ECO:0000259" key="1">
    <source>
        <dbReference type="PROSITE" id="PS51832"/>
    </source>
</evidence>
<dbReference type="PROSITE" id="PS51832">
    <property type="entry name" value="HD_GYP"/>
    <property type="match status" value="1"/>
</dbReference>
<dbReference type="PANTHER" id="PTHR43155">
    <property type="entry name" value="CYCLIC DI-GMP PHOSPHODIESTERASE PA4108-RELATED"/>
    <property type="match status" value="1"/>
</dbReference>
<dbReference type="SMART" id="SM00471">
    <property type="entry name" value="HDc"/>
    <property type="match status" value="1"/>
</dbReference>
<gene>
    <name evidence="2" type="ORF">O6P33_03480</name>
</gene>
<dbReference type="AlphaFoldDB" id="A0AAF0AJV8"/>
<dbReference type="InterPro" id="IPR021812">
    <property type="entry name" value="DUF3391"/>
</dbReference>
<dbReference type="KEGG" id="dce:O6P33_03480"/>
<keyword evidence="3" id="KW-1185">Reference proteome</keyword>
<dbReference type="RefSeq" id="WP_269818859.1">
    <property type="nucleotide sequence ID" value="NZ_CP114976.1"/>
</dbReference>
<dbReference type="Pfam" id="PF13487">
    <property type="entry name" value="HD_5"/>
    <property type="match status" value="1"/>
</dbReference>
<accession>A0AAF0AJV8</accession>
<dbReference type="NCBIfam" id="TIGR00277">
    <property type="entry name" value="HDIG"/>
    <property type="match status" value="1"/>
</dbReference>
<reference evidence="2 3" key="1">
    <citation type="submission" date="2022-12" db="EMBL/GenBank/DDBJ databases">
        <title>Coexistence and Characterization of a Novel Tigecycline Resistance gene tet(X) variant and blaNDM-1 in a Pseudomonas caeni Isolate of Chicken Origin.</title>
        <authorList>
            <person name="Lu X."/>
            <person name="Zhang L."/>
            <person name="Li R."/>
            <person name="Wang Z."/>
        </authorList>
    </citation>
    <scope>NUCLEOTIDE SEQUENCE [LARGE SCALE GENOMIC DNA]</scope>
    <source>
        <strain evidence="2 3">CE14</strain>
    </source>
</reference>
<dbReference type="InterPro" id="IPR003607">
    <property type="entry name" value="HD/PDEase_dom"/>
</dbReference>
<dbReference type="CDD" id="cd00077">
    <property type="entry name" value="HDc"/>
    <property type="match status" value="1"/>
</dbReference>
<proteinExistence type="predicted"/>
<dbReference type="SUPFAM" id="SSF109604">
    <property type="entry name" value="HD-domain/PDEase-like"/>
    <property type="match status" value="1"/>
</dbReference>
<feature type="domain" description="HD-GYP" evidence="1">
    <location>
        <begin position="141"/>
        <end position="339"/>
    </location>
</feature>
<dbReference type="PANTHER" id="PTHR43155:SF2">
    <property type="entry name" value="CYCLIC DI-GMP PHOSPHODIESTERASE PA4108"/>
    <property type="match status" value="1"/>
</dbReference>
<name>A0AAF0AJV8_9GAMM</name>
<sequence length="407" mass="45334">MLKKVSVTDVVLGMYIHELCGSWMDHPFWKKGFVLQTQADLHSLQSSAISEVWIDSTKGLDLPDNLASEPASTVAERVENVLQEALATTESLTPAVTMTDEMQRAFDICERSKQSVLTMFSEVRMGQAIELHGAHEVVADITQSVLRHPSALLSLVRLKNADEYTYMHSVAVCALMIALARKLELSAEQVQKAGVAGLLHDVGKMMIDDTVLNKPGRLTDEEFAKVRLHPVYGAKLLLESDSVISPEVYDVCLHHHEKYDGSGYPKKLKGQDISLFSRMAAVCDVYDAITSDRPYKAGWGPAESLQRMAQWQGHFDPQVFQAFVRTMGIYPVGSLLRLRSGRLAVVTEKNEVNLLKPKVKVFFSTKSNMPIEQRVIDLAQAGCSESIIGRESVEDWGFPNLDDLWLN</sequence>
<protein>
    <submittedName>
        <fullName evidence="2">HD-GYP domain-containing protein</fullName>
    </submittedName>
</protein>
<dbReference type="Proteomes" id="UP001212189">
    <property type="component" value="Chromosome"/>
</dbReference>
<dbReference type="InterPro" id="IPR006675">
    <property type="entry name" value="HDIG_dom"/>
</dbReference>
<dbReference type="GO" id="GO:0008081">
    <property type="term" value="F:phosphoric diester hydrolase activity"/>
    <property type="evidence" value="ECO:0007669"/>
    <property type="project" value="UniProtKB-ARBA"/>
</dbReference>
<dbReference type="InterPro" id="IPR037522">
    <property type="entry name" value="HD_GYP_dom"/>
</dbReference>
<evidence type="ECO:0000313" key="3">
    <source>
        <dbReference type="Proteomes" id="UP001212189"/>
    </source>
</evidence>
<organism evidence="2 3">
    <name type="scientific">Denitrificimonas caeni</name>
    <dbReference type="NCBI Taxonomy" id="521720"/>
    <lineage>
        <taxon>Bacteria</taxon>
        <taxon>Pseudomonadati</taxon>
        <taxon>Pseudomonadota</taxon>
        <taxon>Gammaproteobacteria</taxon>
        <taxon>Pseudomonadales</taxon>
        <taxon>Pseudomonadaceae</taxon>
        <taxon>Denitrificimonas</taxon>
    </lineage>
</organism>
<dbReference type="Pfam" id="PF11871">
    <property type="entry name" value="DUF3391"/>
    <property type="match status" value="1"/>
</dbReference>
<evidence type="ECO:0000313" key="2">
    <source>
        <dbReference type="EMBL" id="WBE25915.1"/>
    </source>
</evidence>
<dbReference type="Gene3D" id="1.10.3210.10">
    <property type="entry name" value="Hypothetical protein af1432"/>
    <property type="match status" value="1"/>
</dbReference>
<dbReference type="EMBL" id="CP114976">
    <property type="protein sequence ID" value="WBE25915.1"/>
    <property type="molecule type" value="Genomic_DNA"/>
</dbReference>